<dbReference type="EMBL" id="VSWD01000006">
    <property type="protein sequence ID" value="KAK3099225.1"/>
    <property type="molecule type" value="Genomic_DNA"/>
</dbReference>
<evidence type="ECO:0000313" key="11">
    <source>
        <dbReference type="EMBL" id="KAK3099225.1"/>
    </source>
</evidence>
<keyword evidence="5" id="KW-0805">Transcription regulation</keyword>
<proteinExistence type="predicted"/>
<comment type="subcellular location">
    <subcellularLocation>
        <location evidence="1">Nucleus</location>
    </subcellularLocation>
</comment>
<dbReference type="SUPFAM" id="SSF53098">
    <property type="entry name" value="Ribonuclease H-like"/>
    <property type="match status" value="1"/>
</dbReference>
<dbReference type="GO" id="GO:0003677">
    <property type="term" value="F:DNA binding"/>
    <property type="evidence" value="ECO:0007669"/>
    <property type="project" value="UniProtKB-KW"/>
</dbReference>
<evidence type="ECO:0000313" key="12">
    <source>
        <dbReference type="Proteomes" id="UP001186944"/>
    </source>
</evidence>
<evidence type="ECO:0000256" key="4">
    <source>
        <dbReference type="ARBA" id="ARBA00022833"/>
    </source>
</evidence>
<dbReference type="SUPFAM" id="SSF57667">
    <property type="entry name" value="beta-beta-alpha zinc fingers"/>
    <property type="match status" value="1"/>
</dbReference>
<evidence type="ECO:0000256" key="9">
    <source>
        <dbReference type="PROSITE-ProRule" id="PRU00027"/>
    </source>
</evidence>
<dbReference type="PROSITE" id="PS50808">
    <property type="entry name" value="ZF_BED"/>
    <property type="match status" value="1"/>
</dbReference>
<dbReference type="GO" id="GO:0009791">
    <property type="term" value="P:post-embryonic development"/>
    <property type="evidence" value="ECO:0007669"/>
    <property type="project" value="UniProtKB-ARBA"/>
</dbReference>
<evidence type="ECO:0000256" key="8">
    <source>
        <dbReference type="ARBA" id="ARBA00023242"/>
    </source>
</evidence>
<sequence>MEENLPTIYSYPGKFKSDVWHDFGFYMGEDGMLDKSHAICRVCHHGVRYLGNTTNLRSHLAKHKRHGDGVMPEGSVLQTPPGDMTFQREIGQDSPIINDQDVVSSVQLSIKSVFSRSNRGDMLNLMVGEYLIENVLPPSVVDTQSFVSLLGVADPNFRVQPSTYYTSILFNELYERQRAILSELLVNRDITLSIETWENINARSYVTYIANIITDSWKFETYTLSSMPMTDDFHGQISNLCETFGFQLDNIVTIGHCVQAHPAAGIFINCLGKAIDETVSHILAFGDVPGVVESVKTLGAIDTEVEVVKMADYVKMLDALNKKPKSSTRGVNMQSVEAVMNALKPLKSAAEHMLDQEEVIVSAVLPIMRKLELSLGSKDGDCQLEKELKSEAWCFLKKYYEDNDVKDFLLISSLLDPRFKELLFVDVADLKRAQSQLLCVTAEMFKSMQCDLGSGKRHADSSAHVAMPDLLFGESPIKKIKTEFDEATSDPVQLASTSKTNGNWLSDVVNKKTEVTKEESMESLQAEIDRYMTLEQTTSQPLLWWKSRQSVYPILSKVARRYLCTPATSLPPEAIFKRQYKELNDRRRLIPDDLVDKMVFLNRNYNRLKE</sequence>
<dbReference type="InterPro" id="IPR052035">
    <property type="entry name" value="ZnF_BED_domain_contain"/>
</dbReference>
<protein>
    <recommendedName>
        <fullName evidence="10">BED-type domain-containing protein</fullName>
    </recommendedName>
</protein>
<dbReference type="InterPro" id="IPR036236">
    <property type="entry name" value="Znf_C2H2_sf"/>
</dbReference>
<dbReference type="GO" id="GO:0008270">
    <property type="term" value="F:zinc ion binding"/>
    <property type="evidence" value="ECO:0007669"/>
    <property type="project" value="UniProtKB-KW"/>
</dbReference>
<keyword evidence="12" id="KW-1185">Reference proteome</keyword>
<keyword evidence="4" id="KW-0862">Zinc</keyword>
<gene>
    <name evidence="11" type="ORF">FSP39_001193</name>
</gene>
<dbReference type="GO" id="GO:0046983">
    <property type="term" value="F:protein dimerization activity"/>
    <property type="evidence" value="ECO:0007669"/>
    <property type="project" value="InterPro"/>
</dbReference>
<evidence type="ECO:0000256" key="2">
    <source>
        <dbReference type="ARBA" id="ARBA00022723"/>
    </source>
</evidence>
<dbReference type="PANTHER" id="PTHR46481">
    <property type="entry name" value="ZINC FINGER BED DOMAIN-CONTAINING PROTEIN 4"/>
    <property type="match status" value="1"/>
</dbReference>
<dbReference type="SMART" id="SM00614">
    <property type="entry name" value="ZnF_BED"/>
    <property type="match status" value="1"/>
</dbReference>
<accession>A0AA88YD80</accession>
<reference evidence="11" key="1">
    <citation type="submission" date="2019-08" db="EMBL/GenBank/DDBJ databases">
        <title>The improved chromosome-level genome for the pearl oyster Pinctada fucata martensii using PacBio sequencing and Hi-C.</title>
        <authorList>
            <person name="Zheng Z."/>
        </authorList>
    </citation>
    <scope>NUCLEOTIDE SEQUENCE</scope>
    <source>
        <strain evidence="11">ZZ-2019</strain>
        <tissue evidence="11">Adductor muscle</tissue>
    </source>
</reference>
<dbReference type="InterPro" id="IPR012337">
    <property type="entry name" value="RNaseH-like_sf"/>
</dbReference>
<keyword evidence="3 9" id="KW-0863">Zinc-finger</keyword>
<dbReference type="InterPro" id="IPR003656">
    <property type="entry name" value="Znf_BED"/>
</dbReference>
<dbReference type="PANTHER" id="PTHR46481:SF10">
    <property type="entry name" value="ZINC FINGER BED DOMAIN-CONTAINING PROTEIN 39"/>
    <property type="match status" value="1"/>
</dbReference>
<evidence type="ECO:0000256" key="7">
    <source>
        <dbReference type="ARBA" id="ARBA00023163"/>
    </source>
</evidence>
<keyword evidence="7" id="KW-0804">Transcription</keyword>
<keyword evidence="2" id="KW-0479">Metal-binding</keyword>
<dbReference type="GO" id="GO:0005634">
    <property type="term" value="C:nucleus"/>
    <property type="evidence" value="ECO:0007669"/>
    <property type="project" value="UniProtKB-SubCell"/>
</dbReference>
<evidence type="ECO:0000259" key="10">
    <source>
        <dbReference type="PROSITE" id="PS50808"/>
    </source>
</evidence>
<evidence type="ECO:0000256" key="5">
    <source>
        <dbReference type="ARBA" id="ARBA00023015"/>
    </source>
</evidence>
<dbReference type="Proteomes" id="UP001186944">
    <property type="component" value="Unassembled WGS sequence"/>
</dbReference>
<keyword evidence="8" id="KW-0539">Nucleus</keyword>
<evidence type="ECO:0000256" key="1">
    <source>
        <dbReference type="ARBA" id="ARBA00004123"/>
    </source>
</evidence>
<keyword evidence="6" id="KW-0238">DNA-binding</keyword>
<dbReference type="AlphaFoldDB" id="A0AA88YD80"/>
<dbReference type="InterPro" id="IPR008906">
    <property type="entry name" value="HATC_C_dom"/>
</dbReference>
<evidence type="ECO:0000256" key="3">
    <source>
        <dbReference type="ARBA" id="ARBA00022771"/>
    </source>
</evidence>
<comment type="caution">
    <text evidence="11">The sequence shown here is derived from an EMBL/GenBank/DDBJ whole genome shotgun (WGS) entry which is preliminary data.</text>
</comment>
<feature type="domain" description="BED-type" evidence="10">
    <location>
        <begin position="14"/>
        <end position="70"/>
    </location>
</feature>
<organism evidence="11 12">
    <name type="scientific">Pinctada imbricata</name>
    <name type="common">Atlantic pearl-oyster</name>
    <name type="synonym">Pinctada martensii</name>
    <dbReference type="NCBI Taxonomy" id="66713"/>
    <lineage>
        <taxon>Eukaryota</taxon>
        <taxon>Metazoa</taxon>
        <taxon>Spiralia</taxon>
        <taxon>Lophotrochozoa</taxon>
        <taxon>Mollusca</taxon>
        <taxon>Bivalvia</taxon>
        <taxon>Autobranchia</taxon>
        <taxon>Pteriomorphia</taxon>
        <taxon>Pterioida</taxon>
        <taxon>Pterioidea</taxon>
        <taxon>Pteriidae</taxon>
        <taxon>Pinctada</taxon>
    </lineage>
</organism>
<dbReference type="Pfam" id="PF05699">
    <property type="entry name" value="Dimer_Tnp_hAT"/>
    <property type="match status" value="1"/>
</dbReference>
<evidence type="ECO:0000256" key="6">
    <source>
        <dbReference type="ARBA" id="ARBA00023125"/>
    </source>
</evidence>
<name>A0AA88YD80_PINIB</name>